<comment type="pathway">
    <text evidence="2">Protein modification; protein glycosylation.</text>
</comment>
<dbReference type="Pfam" id="PF07719">
    <property type="entry name" value="TPR_2"/>
    <property type="match status" value="1"/>
</dbReference>
<evidence type="ECO:0000256" key="6">
    <source>
        <dbReference type="ARBA" id="ARBA00022676"/>
    </source>
</evidence>
<feature type="repeat" description="TPR" evidence="12">
    <location>
        <begin position="386"/>
        <end position="419"/>
    </location>
</feature>
<gene>
    <name evidence="15" type="ORF">LAMO00422_LOCUS1484</name>
</gene>
<dbReference type="GO" id="GO:0005634">
    <property type="term" value="C:nucleus"/>
    <property type="evidence" value="ECO:0007669"/>
    <property type="project" value="UniProtKB-SubCell"/>
</dbReference>
<dbReference type="InterPro" id="IPR006597">
    <property type="entry name" value="Sel1-like"/>
</dbReference>
<dbReference type="Pfam" id="PF13414">
    <property type="entry name" value="TPR_11"/>
    <property type="match status" value="1"/>
</dbReference>
<dbReference type="SUPFAM" id="SSF53756">
    <property type="entry name" value="UDP-Glycosyltransferase/glycogen phosphorylase"/>
    <property type="match status" value="1"/>
</dbReference>
<dbReference type="InterPro" id="IPR013105">
    <property type="entry name" value="TPR_2"/>
</dbReference>
<evidence type="ECO:0000259" key="14">
    <source>
        <dbReference type="Pfam" id="PF13844"/>
    </source>
</evidence>
<dbReference type="PROSITE" id="PS50293">
    <property type="entry name" value="TPR_REGION"/>
    <property type="match status" value="5"/>
</dbReference>
<dbReference type="Pfam" id="PF00515">
    <property type="entry name" value="TPR_1"/>
    <property type="match status" value="4"/>
</dbReference>
<feature type="region of interest" description="Disordered" evidence="13">
    <location>
        <begin position="877"/>
        <end position="1007"/>
    </location>
</feature>
<evidence type="ECO:0000256" key="8">
    <source>
        <dbReference type="ARBA" id="ARBA00022737"/>
    </source>
</evidence>
<keyword evidence="6" id="KW-0328">Glycosyltransferase</keyword>
<feature type="repeat" description="TPR" evidence="12">
    <location>
        <begin position="141"/>
        <end position="174"/>
    </location>
</feature>
<feature type="repeat" description="TPR" evidence="12">
    <location>
        <begin position="352"/>
        <end position="385"/>
    </location>
</feature>
<dbReference type="Gene3D" id="3.40.50.2000">
    <property type="entry name" value="Glycogen Phosphorylase B"/>
    <property type="match status" value="1"/>
</dbReference>
<dbReference type="EMBL" id="HBEM01002068">
    <property type="protein sequence ID" value="CAD8431043.1"/>
    <property type="molecule type" value="Transcribed_RNA"/>
</dbReference>
<feature type="repeat" description="TPR" evidence="12">
    <location>
        <begin position="209"/>
        <end position="242"/>
    </location>
</feature>
<dbReference type="InterPro" id="IPR029489">
    <property type="entry name" value="OGT/SEC/SPY_C"/>
</dbReference>
<evidence type="ECO:0000256" key="12">
    <source>
        <dbReference type="PROSITE-ProRule" id="PRU00339"/>
    </source>
</evidence>
<keyword evidence="9 12" id="KW-0802">TPR repeat</keyword>
<dbReference type="Gene3D" id="3.40.50.11380">
    <property type="match status" value="1"/>
</dbReference>
<proteinExistence type="inferred from homology"/>
<comment type="subcellular location">
    <subcellularLocation>
        <location evidence="1">Nucleus</location>
    </subcellularLocation>
</comment>
<feature type="compositionally biased region" description="Basic and acidic residues" evidence="13">
    <location>
        <begin position="964"/>
        <end position="985"/>
    </location>
</feature>
<dbReference type="AlphaFoldDB" id="A0A7S0GQR6"/>
<feature type="repeat" description="TPR" evidence="12">
    <location>
        <begin position="66"/>
        <end position="99"/>
    </location>
</feature>
<feature type="repeat" description="TPR" evidence="12">
    <location>
        <begin position="100"/>
        <end position="133"/>
    </location>
</feature>
<feature type="compositionally biased region" description="Polar residues" evidence="13">
    <location>
        <begin position="878"/>
        <end position="888"/>
    </location>
</feature>
<dbReference type="PROSITE" id="PS50005">
    <property type="entry name" value="TPR"/>
    <property type="match status" value="10"/>
</dbReference>
<dbReference type="SMART" id="SM00028">
    <property type="entry name" value="TPR"/>
    <property type="match status" value="11"/>
</dbReference>
<keyword evidence="10" id="KW-0939">Gibberellin signaling pathway</keyword>
<dbReference type="GO" id="GO:0009740">
    <property type="term" value="P:gibberellic acid mediated signaling pathway"/>
    <property type="evidence" value="ECO:0007669"/>
    <property type="project" value="UniProtKB-KW"/>
</dbReference>
<accession>A0A7S0GQR6</accession>
<feature type="domain" description="O-GlcNAc transferase C-terminal" evidence="14">
    <location>
        <begin position="645"/>
        <end position="834"/>
    </location>
</feature>
<feature type="compositionally biased region" description="Polar residues" evidence="13">
    <location>
        <begin position="896"/>
        <end position="920"/>
    </location>
</feature>
<dbReference type="EC" id="2.4.1.255" evidence="4"/>
<keyword evidence="7" id="KW-0808">Transferase</keyword>
<evidence type="ECO:0000256" key="9">
    <source>
        <dbReference type="ARBA" id="ARBA00022803"/>
    </source>
</evidence>
<feature type="compositionally biased region" description="Basic and acidic residues" evidence="13">
    <location>
        <begin position="921"/>
        <end position="935"/>
    </location>
</feature>
<evidence type="ECO:0000256" key="4">
    <source>
        <dbReference type="ARBA" id="ARBA00011970"/>
    </source>
</evidence>
<dbReference type="InterPro" id="IPR011990">
    <property type="entry name" value="TPR-like_helical_dom_sf"/>
</dbReference>
<feature type="compositionally biased region" description="Polar residues" evidence="13">
    <location>
        <begin position="986"/>
        <end position="1007"/>
    </location>
</feature>
<dbReference type="SMART" id="SM00671">
    <property type="entry name" value="SEL1"/>
    <property type="match status" value="3"/>
</dbReference>
<sequence length="1007" mass="112946">MKSREESGGRLFADLGSTEIKSENRQDQQKLSRRFAAEARLHSLSSKFSKAMDMWDAVLHLNPNDPEALNQRGMCLMRLGRAAEAMAHYNRALEIDPRHWSAHNNRGVLFKEMGDLQNAIKAYSAALECGPTESVAGSNIAMALTDYGTQLKLQGHIDSALAYYGKALEYNPNFAPAHFDIGVIFSRLGRYRDALRAYNEALRCNPNYVQALCNIGVMYKNASNLEAAIEYYKRALVVDPNFEIARSNLTIAYTDLGTRMKNQGKVRDGIKWYKKALVYNPKYPDAWYNLGVACATVGDLENALVYYEIAATFNPMCAEAYNNQGVIHKELGNLQKSIECYTKALEVNPNFALTLNNLGVIYTSLGKIQRAYRYCLHAVSANPQYAEAFNNLGVLFRDEGDIKQAISSYDRSLQIDPRSQNAGQNRLLAMNSLIPEQLDFKVSSLAEYVYEEHVKWGMFFQSMYHPYTSWNNDITTGHERKLVIGYISGDFFTHSVSYFIELPLKLADDTQVMNICYSNVARPDSRTAKFKTIAHKWVEIYGKSTEKVAEMVREDKVDILVELTGHTAGNRLDVMALKPAPIQVTWIGYPNTTGLTTIDYRFSDAKVDPPDTKQQFSEKLVRLPNTFLCYSPSEIAPDVNHTPALKNGFITFGSFNNFAKCNHRVLDLWARILKAVPSSRLLMKCKPFACEAMQQKVLSRFQSLGINASRITLFPLFPTTKEHLALYSLVDISIDTFPYAGTTTTCEAMYMGVPVITLGTAKGEDDNHAHNVGVTLLSHIPSLRPYITRSQDDYVNAAVQLASDVKALDRIRMNLRKDMLASPLCDGKPFVKNLESLYHKIWYDYCKRATQRETKTPTPLHLPGSTASQYKYKLLQPSRKSNISNASAGTLDGKNGKTNTKNAPSKSPDQPKASTSNTNGKAEKKPEKLADKLENKLASGSSAADVKLDFDRRGQGNTMPIRRRNSDDKMRIEHPVGSGRHENKWTGETNIKNGRDMSMQTEGKASR</sequence>
<dbReference type="SUPFAM" id="SSF81901">
    <property type="entry name" value="HCP-like"/>
    <property type="match status" value="1"/>
</dbReference>
<dbReference type="Pfam" id="PF13844">
    <property type="entry name" value="Glyco_transf_41"/>
    <property type="match status" value="2"/>
</dbReference>
<feature type="compositionally biased region" description="Basic and acidic residues" evidence="13">
    <location>
        <begin position="20"/>
        <end position="31"/>
    </location>
</feature>
<feature type="region of interest" description="Disordered" evidence="13">
    <location>
        <begin position="1"/>
        <end position="31"/>
    </location>
</feature>
<name>A0A7S0GQR6_9EUKA</name>
<comment type="similarity">
    <text evidence="3">Belongs to the glycosyltransferase 41 family. O-GlcNAc transferase subfamily.</text>
</comment>
<keyword evidence="11" id="KW-0539">Nucleus</keyword>
<evidence type="ECO:0000256" key="1">
    <source>
        <dbReference type="ARBA" id="ARBA00004123"/>
    </source>
</evidence>
<dbReference type="SUPFAM" id="SSF48452">
    <property type="entry name" value="TPR-like"/>
    <property type="match status" value="1"/>
</dbReference>
<evidence type="ECO:0000256" key="11">
    <source>
        <dbReference type="ARBA" id="ARBA00023242"/>
    </source>
</evidence>
<evidence type="ECO:0000256" key="10">
    <source>
        <dbReference type="ARBA" id="ARBA00022941"/>
    </source>
</evidence>
<feature type="repeat" description="TPR" evidence="12">
    <location>
        <begin position="318"/>
        <end position="351"/>
    </location>
</feature>
<evidence type="ECO:0000256" key="13">
    <source>
        <dbReference type="SAM" id="MobiDB-lite"/>
    </source>
</evidence>
<feature type="repeat" description="TPR" evidence="12">
    <location>
        <begin position="175"/>
        <end position="208"/>
    </location>
</feature>
<dbReference type="Pfam" id="PF13181">
    <property type="entry name" value="TPR_8"/>
    <property type="match status" value="2"/>
</dbReference>
<feature type="repeat" description="TPR" evidence="12">
    <location>
        <begin position="250"/>
        <end position="283"/>
    </location>
</feature>
<dbReference type="PANTHER" id="PTHR44835:SF1">
    <property type="entry name" value="PROTEIN O-GLCNAC TRANSFERASE"/>
    <property type="match status" value="1"/>
</dbReference>
<evidence type="ECO:0000256" key="2">
    <source>
        <dbReference type="ARBA" id="ARBA00004922"/>
    </source>
</evidence>
<dbReference type="InterPro" id="IPR019734">
    <property type="entry name" value="TPR_rpt"/>
</dbReference>
<protein>
    <recommendedName>
        <fullName evidence="5">Probable UDP-N-acetylglucosamine--peptide N-acetylglucosaminyltransferase SPINDLY</fullName>
        <ecNumber evidence="4">2.4.1.255</ecNumber>
    </recommendedName>
</protein>
<evidence type="ECO:0000256" key="7">
    <source>
        <dbReference type="ARBA" id="ARBA00022679"/>
    </source>
</evidence>
<organism evidence="15">
    <name type="scientific">Amorphochlora amoebiformis</name>
    <dbReference type="NCBI Taxonomy" id="1561963"/>
    <lineage>
        <taxon>Eukaryota</taxon>
        <taxon>Sar</taxon>
        <taxon>Rhizaria</taxon>
        <taxon>Cercozoa</taxon>
        <taxon>Chlorarachniophyceae</taxon>
        <taxon>Amorphochlora</taxon>
    </lineage>
</organism>
<evidence type="ECO:0000256" key="3">
    <source>
        <dbReference type="ARBA" id="ARBA00005386"/>
    </source>
</evidence>
<dbReference type="Gene3D" id="1.25.40.10">
    <property type="entry name" value="Tetratricopeptide repeat domain"/>
    <property type="match status" value="4"/>
</dbReference>
<dbReference type="InterPro" id="IPR051939">
    <property type="entry name" value="Glycosyltr_41/O-GlcNAc_trsf"/>
</dbReference>
<dbReference type="PANTHER" id="PTHR44835">
    <property type="entry name" value="UDP-N-ACETYLGLUCOSAMINE--PEPTIDE N-ACETYLGLUCOSAMINYLTRANSFERASE SPINDLY-RELATED"/>
    <property type="match status" value="1"/>
</dbReference>
<reference evidence="15" key="1">
    <citation type="submission" date="2021-01" db="EMBL/GenBank/DDBJ databases">
        <authorList>
            <person name="Corre E."/>
            <person name="Pelletier E."/>
            <person name="Niang G."/>
            <person name="Scheremetjew M."/>
            <person name="Finn R."/>
            <person name="Kale V."/>
            <person name="Holt S."/>
            <person name="Cochrane G."/>
            <person name="Meng A."/>
            <person name="Brown T."/>
            <person name="Cohen L."/>
        </authorList>
    </citation>
    <scope>NUCLEOTIDE SEQUENCE</scope>
    <source>
        <strain evidence="15">CCMP2058</strain>
    </source>
</reference>
<feature type="repeat" description="TPR" evidence="12">
    <location>
        <begin position="284"/>
        <end position="317"/>
    </location>
</feature>
<evidence type="ECO:0000256" key="5">
    <source>
        <dbReference type="ARBA" id="ARBA00019143"/>
    </source>
</evidence>
<evidence type="ECO:0000313" key="15">
    <source>
        <dbReference type="EMBL" id="CAD8431043.1"/>
    </source>
</evidence>
<dbReference type="GO" id="GO:0097363">
    <property type="term" value="F:protein O-acetylglucosaminyltransferase activity"/>
    <property type="evidence" value="ECO:0007669"/>
    <property type="project" value="UniProtKB-EC"/>
</dbReference>
<keyword evidence="8" id="KW-0677">Repeat</keyword>
<feature type="domain" description="O-GlcNAc transferase C-terminal" evidence="14">
    <location>
        <begin position="470"/>
        <end position="629"/>
    </location>
</feature>
<dbReference type="UniPathway" id="UPA00378"/>